<feature type="domain" description="DUF8175" evidence="2">
    <location>
        <begin position="3"/>
        <end position="146"/>
    </location>
</feature>
<dbReference type="EMBL" id="BAABHS010000038">
    <property type="protein sequence ID" value="GAA4989704.1"/>
    <property type="molecule type" value="Genomic_DNA"/>
</dbReference>
<evidence type="ECO:0000259" key="2">
    <source>
        <dbReference type="Pfam" id="PF26526"/>
    </source>
</evidence>
<feature type="compositionally biased region" description="Low complexity" evidence="1">
    <location>
        <begin position="75"/>
        <end position="89"/>
    </location>
</feature>
<feature type="region of interest" description="Disordered" evidence="1">
    <location>
        <begin position="65"/>
        <end position="90"/>
    </location>
</feature>
<dbReference type="InterPro" id="IPR058488">
    <property type="entry name" value="DUF8175"/>
</dbReference>
<evidence type="ECO:0000313" key="4">
    <source>
        <dbReference type="Proteomes" id="UP001500466"/>
    </source>
</evidence>
<dbReference type="Proteomes" id="UP001500466">
    <property type="component" value="Unassembled WGS sequence"/>
</dbReference>
<protein>
    <recommendedName>
        <fullName evidence="2">DUF8175 domain-containing protein</fullName>
    </recommendedName>
</protein>
<accession>A0ABP9I693</accession>
<proteinExistence type="predicted"/>
<name>A0ABP9I693_9ACTN</name>
<gene>
    <name evidence="3" type="ORF">GCM10023205_71090</name>
</gene>
<comment type="caution">
    <text evidence="3">The sequence shown here is derived from an EMBL/GenBank/DDBJ whole genome shotgun (WGS) entry which is preliminary data.</text>
</comment>
<dbReference type="Pfam" id="PF26526">
    <property type="entry name" value="DUF8175"/>
    <property type="match status" value="1"/>
</dbReference>
<keyword evidence="4" id="KW-1185">Reference proteome</keyword>
<feature type="compositionally biased region" description="Polar residues" evidence="1">
    <location>
        <begin position="65"/>
        <end position="74"/>
    </location>
</feature>
<organism evidence="3 4">
    <name type="scientific">Yinghuangia aomiensis</name>
    <dbReference type="NCBI Taxonomy" id="676205"/>
    <lineage>
        <taxon>Bacteria</taxon>
        <taxon>Bacillati</taxon>
        <taxon>Actinomycetota</taxon>
        <taxon>Actinomycetes</taxon>
        <taxon>Kitasatosporales</taxon>
        <taxon>Streptomycetaceae</taxon>
        <taxon>Yinghuangia</taxon>
    </lineage>
</organism>
<reference evidence="4" key="1">
    <citation type="journal article" date="2019" name="Int. J. Syst. Evol. Microbiol.">
        <title>The Global Catalogue of Microorganisms (GCM) 10K type strain sequencing project: providing services to taxonomists for standard genome sequencing and annotation.</title>
        <authorList>
            <consortium name="The Broad Institute Genomics Platform"/>
            <consortium name="The Broad Institute Genome Sequencing Center for Infectious Disease"/>
            <person name="Wu L."/>
            <person name="Ma J."/>
        </authorList>
    </citation>
    <scope>NUCLEOTIDE SEQUENCE [LARGE SCALE GENOMIC DNA]</scope>
    <source>
        <strain evidence="4">JCM 17986</strain>
    </source>
</reference>
<sequence>MAPPGGIIWSQFQGEFVPYSDTAGPARRKDDVVRCFAHTPTGALIAVVQISVRLTVSRDRRSVLMQSATGTQRDQALAAPTTAPRQPQASGELTGFQFLSYTDDAATLMLVRTSSGGLTTASLYAVSWSDGDWKLQVQPDGSAAVMTERDTQPAGVIGWSPEGAR</sequence>
<evidence type="ECO:0000313" key="3">
    <source>
        <dbReference type="EMBL" id="GAA4989704.1"/>
    </source>
</evidence>
<evidence type="ECO:0000256" key="1">
    <source>
        <dbReference type="SAM" id="MobiDB-lite"/>
    </source>
</evidence>